<accession>C4JM72</accession>
<dbReference type="STRING" id="336963.C4JM72"/>
<dbReference type="InterPro" id="IPR010989">
    <property type="entry name" value="SNARE"/>
</dbReference>
<dbReference type="FunFam" id="1.20.58.90:FF:000012">
    <property type="entry name" value="SNARE domain protein"/>
    <property type="match status" value="1"/>
</dbReference>
<evidence type="ECO:0000259" key="4">
    <source>
        <dbReference type="Pfam" id="PF09177"/>
    </source>
</evidence>
<dbReference type="SUPFAM" id="SSF47661">
    <property type="entry name" value="t-snare proteins"/>
    <property type="match status" value="1"/>
</dbReference>
<feature type="domain" description="Syntaxin 6/10/61 N-terminal" evidence="4">
    <location>
        <begin position="6"/>
        <end position="104"/>
    </location>
</feature>
<dbReference type="EMBL" id="CH476616">
    <property type="protein sequence ID" value="EEP79084.1"/>
    <property type="molecule type" value="Genomic_DNA"/>
</dbReference>
<feature type="coiled-coil region" evidence="3">
    <location>
        <begin position="41"/>
        <end position="75"/>
    </location>
</feature>
<evidence type="ECO:0000256" key="3">
    <source>
        <dbReference type="SAM" id="Coils"/>
    </source>
</evidence>
<evidence type="ECO:0000256" key="2">
    <source>
        <dbReference type="ARBA" id="ARBA00046280"/>
    </source>
</evidence>
<comment type="subcellular location">
    <subcellularLocation>
        <location evidence="2">Endomembrane system</location>
        <topology evidence="2">Single-pass type IV membrane protein</topology>
    </subcellularLocation>
</comment>
<gene>
    <name evidence="5" type="ORF">UREG_03930</name>
</gene>
<evidence type="ECO:0000313" key="6">
    <source>
        <dbReference type="Proteomes" id="UP000002058"/>
    </source>
</evidence>
<dbReference type="CDD" id="cd21442">
    <property type="entry name" value="SNARE_NTD_STX6-like"/>
    <property type="match status" value="1"/>
</dbReference>
<dbReference type="GO" id="GO:0012505">
    <property type="term" value="C:endomembrane system"/>
    <property type="evidence" value="ECO:0007669"/>
    <property type="project" value="UniProtKB-SubCell"/>
</dbReference>
<proteinExistence type="predicted"/>
<dbReference type="VEuPathDB" id="FungiDB:UREG_03930"/>
<dbReference type="Proteomes" id="UP000002058">
    <property type="component" value="Unassembled WGS sequence"/>
</dbReference>
<dbReference type="GO" id="GO:0048193">
    <property type="term" value="P:Golgi vesicle transport"/>
    <property type="evidence" value="ECO:0007669"/>
    <property type="project" value="InterPro"/>
</dbReference>
<keyword evidence="1" id="KW-0653">Protein transport</keyword>
<dbReference type="InParanoid" id="C4JM72"/>
<dbReference type="GO" id="GO:0016020">
    <property type="term" value="C:membrane"/>
    <property type="evidence" value="ECO:0007669"/>
    <property type="project" value="InterPro"/>
</dbReference>
<keyword evidence="1" id="KW-0813">Transport</keyword>
<keyword evidence="6" id="KW-1185">Reference proteome</keyword>
<dbReference type="RefSeq" id="XP_002544413.1">
    <property type="nucleotide sequence ID" value="XM_002544367.1"/>
</dbReference>
<protein>
    <recommendedName>
        <fullName evidence="4">Syntaxin 6/10/61 N-terminal domain-containing protein</fullName>
    </recommendedName>
</protein>
<dbReference type="eggNOG" id="KOG3202">
    <property type="taxonomic scope" value="Eukaryota"/>
</dbReference>
<name>C4JM72_UNCRE</name>
<organism evidence="5 6">
    <name type="scientific">Uncinocarpus reesii (strain UAMH 1704)</name>
    <dbReference type="NCBI Taxonomy" id="336963"/>
    <lineage>
        <taxon>Eukaryota</taxon>
        <taxon>Fungi</taxon>
        <taxon>Dikarya</taxon>
        <taxon>Ascomycota</taxon>
        <taxon>Pezizomycotina</taxon>
        <taxon>Eurotiomycetes</taxon>
        <taxon>Eurotiomycetidae</taxon>
        <taxon>Onygenales</taxon>
        <taxon>Onygenaceae</taxon>
        <taxon>Uncinocarpus</taxon>
    </lineage>
</organism>
<dbReference type="InterPro" id="IPR015260">
    <property type="entry name" value="Syntaxin-6/10/61_N"/>
</dbReference>
<evidence type="ECO:0000256" key="1">
    <source>
        <dbReference type="ARBA" id="ARBA00022927"/>
    </source>
</evidence>
<keyword evidence="3" id="KW-0175">Coiled coil</keyword>
<evidence type="ECO:0000313" key="5">
    <source>
        <dbReference type="EMBL" id="EEP79084.1"/>
    </source>
</evidence>
<dbReference type="AlphaFoldDB" id="C4JM72"/>
<dbReference type="GeneID" id="8444712"/>
<reference evidence="6" key="1">
    <citation type="journal article" date="2009" name="Genome Res.">
        <title>Comparative genomic analyses of the human fungal pathogens Coccidioides and their relatives.</title>
        <authorList>
            <person name="Sharpton T.J."/>
            <person name="Stajich J.E."/>
            <person name="Rounsley S.D."/>
            <person name="Gardner M.J."/>
            <person name="Wortman J.R."/>
            <person name="Jordar V.S."/>
            <person name="Maiti R."/>
            <person name="Kodira C.D."/>
            <person name="Neafsey D.E."/>
            <person name="Zeng Q."/>
            <person name="Hung C.-Y."/>
            <person name="McMahan C."/>
            <person name="Muszewska A."/>
            <person name="Grynberg M."/>
            <person name="Mandel M.A."/>
            <person name="Kellner E.M."/>
            <person name="Barker B.M."/>
            <person name="Galgiani J.N."/>
            <person name="Orbach M.J."/>
            <person name="Kirkland T.N."/>
            <person name="Cole G.T."/>
            <person name="Henn M.R."/>
            <person name="Birren B.W."/>
            <person name="Taylor J.W."/>
        </authorList>
    </citation>
    <scope>NUCLEOTIDE SEQUENCE [LARGE SCALE GENOMIC DNA]</scope>
    <source>
        <strain evidence="6">UAMH 1704</strain>
    </source>
</reference>
<dbReference type="HOGENOM" id="CLU_1939669_0_0_1"/>
<dbReference type="OrthoDB" id="546861at2759"/>
<dbReference type="KEGG" id="ure:UREG_03930"/>
<dbReference type="Pfam" id="PF09177">
    <property type="entry name" value="STX6_10_61_N"/>
    <property type="match status" value="1"/>
</dbReference>
<dbReference type="Gene3D" id="1.20.58.90">
    <property type="match status" value="1"/>
</dbReference>
<dbReference type="GO" id="GO:0015031">
    <property type="term" value="P:protein transport"/>
    <property type="evidence" value="ECO:0007669"/>
    <property type="project" value="UniProtKB-KW"/>
</dbReference>
<sequence>MEANGDPFLQVQADILSTLNTTRPLFSSYQRIRSLATSPTNPELLQAREELESTLQELSTDLEDLVSSVRVVENDPYRYGIELDEVERRRRLVEDVGREIEGMREELQKTVASNIGAGAAPPNSATRRLC</sequence>